<keyword evidence="4" id="KW-0964">Secreted</keyword>
<gene>
    <name evidence="8" type="primary">ifng1</name>
</gene>
<evidence type="ECO:0000256" key="4">
    <source>
        <dbReference type="ARBA" id="ARBA00022525"/>
    </source>
</evidence>
<keyword evidence="3" id="KW-0202">Cytokine</keyword>
<dbReference type="Gene3D" id="1.20.1250.10">
    <property type="match status" value="1"/>
</dbReference>
<protein>
    <submittedName>
        <fullName evidence="8">Interferon-gamma 1</fullName>
    </submittedName>
</protein>
<evidence type="ECO:0000256" key="7">
    <source>
        <dbReference type="SAM" id="SignalP"/>
    </source>
</evidence>
<comment type="similarity">
    <text evidence="2">Belongs to the type II (or gamma) interferon family.</text>
</comment>
<evidence type="ECO:0000256" key="6">
    <source>
        <dbReference type="SAM" id="Coils"/>
    </source>
</evidence>
<evidence type="ECO:0000256" key="5">
    <source>
        <dbReference type="ARBA" id="ARBA00023180"/>
    </source>
</evidence>
<dbReference type="GO" id="GO:0006955">
    <property type="term" value="P:immune response"/>
    <property type="evidence" value="ECO:0007669"/>
    <property type="project" value="InterPro"/>
</dbReference>
<sequence>MSPLCLLFLLGAVGTSQASFQFISQMLKKDHEVVAHALKLTQVEFIAGPLFSSVIRNVNSSCQRRDDVQMMSTTLDVYDRIFSSIQKQKEQQDQADTLLSQVPPSQRSEVESALQHLQQRMKTLKGKLKQMNEKREEELDRLKTIEVDDVLVQKKALAQFKAVYQAASLIGHCGHALSD</sequence>
<keyword evidence="5" id="KW-0325">Glycoprotein</keyword>
<reference evidence="8" key="1">
    <citation type="journal article" date="2014" name="PLoS ONE">
        <title>Differential Expression Profiling of Spleen MicroRNAs in Response to Two Distinct Type II Interferons in Tetraodon nigroviridis.</title>
        <authorList>
            <person name="Yi S."/>
            <person name="Lu D."/>
            <person name="Peng W."/>
            <person name="Wang T."/>
            <person name="Zhang Y."/>
            <person name="Lin H."/>
        </authorList>
    </citation>
    <scope>NUCLEOTIDE SEQUENCE</scope>
</reference>
<proteinExistence type="evidence at transcript level"/>
<evidence type="ECO:0000313" key="8">
    <source>
        <dbReference type="EMBL" id="AHZ62713.1"/>
    </source>
</evidence>
<dbReference type="PANTHER" id="PTHR11419:SF0">
    <property type="entry name" value="INTERFERON GAMMA"/>
    <property type="match status" value="1"/>
</dbReference>
<dbReference type="AlphaFoldDB" id="A0A059UDZ2"/>
<dbReference type="SUPFAM" id="SSF47266">
    <property type="entry name" value="4-helical cytokines"/>
    <property type="match status" value="1"/>
</dbReference>
<dbReference type="GO" id="GO:0005125">
    <property type="term" value="F:cytokine activity"/>
    <property type="evidence" value="ECO:0007669"/>
    <property type="project" value="UniProtKB-KW"/>
</dbReference>
<dbReference type="GO" id="GO:0005615">
    <property type="term" value="C:extracellular space"/>
    <property type="evidence" value="ECO:0007669"/>
    <property type="project" value="UniProtKB-KW"/>
</dbReference>
<dbReference type="InterPro" id="IPR002069">
    <property type="entry name" value="Interferon_gamma"/>
</dbReference>
<keyword evidence="6" id="KW-0175">Coiled coil</keyword>
<feature type="coiled-coil region" evidence="6">
    <location>
        <begin position="107"/>
        <end position="148"/>
    </location>
</feature>
<evidence type="ECO:0000256" key="3">
    <source>
        <dbReference type="ARBA" id="ARBA00022514"/>
    </source>
</evidence>
<accession>A0A059UDZ2</accession>
<dbReference type="InterPro" id="IPR009079">
    <property type="entry name" value="4_helix_cytokine-like_core"/>
</dbReference>
<name>A0A059UDZ2_TETNG</name>
<organism evidence="8">
    <name type="scientific">Tetraodon nigroviridis</name>
    <name type="common">Spotted green pufferfish</name>
    <name type="synonym">Chelonodon nigroviridis</name>
    <dbReference type="NCBI Taxonomy" id="99883"/>
    <lineage>
        <taxon>Eukaryota</taxon>
        <taxon>Metazoa</taxon>
        <taxon>Chordata</taxon>
        <taxon>Craniata</taxon>
        <taxon>Vertebrata</taxon>
        <taxon>Euteleostomi</taxon>
        <taxon>Actinopterygii</taxon>
        <taxon>Neopterygii</taxon>
        <taxon>Teleostei</taxon>
        <taxon>Neoteleostei</taxon>
        <taxon>Acanthomorphata</taxon>
        <taxon>Eupercaria</taxon>
        <taxon>Tetraodontiformes</taxon>
        <taxon>Tetradontoidea</taxon>
        <taxon>Tetraodontidae</taxon>
        <taxon>Tetraodon</taxon>
    </lineage>
</organism>
<feature type="chain" id="PRO_5001580107" evidence="7">
    <location>
        <begin position="19"/>
        <end position="179"/>
    </location>
</feature>
<evidence type="ECO:0000256" key="1">
    <source>
        <dbReference type="ARBA" id="ARBA00004613"/>
    </source>
</evidence>
<evidence type="ECO:0000256" key="2">
    <source>
        <dbReference type="ARBA" id="ARBA00007566"/>
    </source>
</evidence>
<feature type="signal peptide" evidence="7">
    <location>
        <begin position="1"/>
        <end position="18"/>
    </location>
</feature>
<dbReference type="EMBL" id="KJ524454">
    <property type="protein sequence ID" value="AHZ62713.1"/>
    <property type="molecule type" value="mRNA"/>
</dbReference>
<dbReference type="PANTHER" id="PTHR11419">
    <property type="entry name" value="INTERFERON GAMMA"/>
    <property type="match status" value="1"/>
</dbReference>
<keyword evidence="7" id="KW-0732">Signal</keyword>
<dbReference type="GO" id="GO:0005133">
    <property type="term" value="F:type II interferon receptor binding"/>
    <property type="evidence" value="ECO:0007669"/>
    <property type="project" value="InterPro"/>
</dbReference>
<comment type="subcellular location">
    <subcellularLocation>
        <location evidence="1">Secreted</location>
    </subcellularLocation>
</comment>